<feature type="compositionally biased region" description="Basic and acidic residues" evidence="1">
    <location>
        <begin position="978"/>
        <end position="989"/>
    </location>
</feature>
<dbReference type="PANTHER" id="PTHR23159">
    <property type="entry name" value="CENTROSOMAL PROTEIN 2"/>
    <property type="match status" value="1"/>
</dbReference>
<evidence type="ECO:0000313" key="3">
    <source>
        <dbReference type="Proteomes" id="UP001152087"/>
    </source>
</evidence>
<dbReference type="Proteomes" id="UP001152087">
    <property type="component" value="Unassembled WGS sequence"/>
</dbReference>
<feature type="region of interest" description="Disordered" evidence="1">
    <location>
        <begin position="467"/>
        <end position="491"/>
    </location>
</feature>
<feature type="compositionally biased region" description="Acidic residues" evidence="1">
    <location>
        <begin position="963"/>
        <end position="977"/>
    </location>
</feature>
<dbReference type="Gene3D" id="6.10.250.3110">
    <property type="match status" value="1"/>
</dbReference>
<feature type="region of interest" description="Disordered" evidence="1">
    <location>
        <begin position="960"/>
        <end position="989"/>
    </location>
</feature>
<feature type="region of interest" description="Disordered" evidence="1">
    <location>
        <begin position="1"/>
        <end position="56"/>
    </location>
</feature>
<feature type="compositionally biased region" description="Basic and acidic residues" evidence="1">
    <location>
        <begin position="663"/>
        <end position="679"/>
    </location>
</feature>
<sequence length="989" mass="113763">MNGNNWQQSDDDNEDSFQQATDADGDQLDQDIAEYHANQENRQRHNPDWWGTRHPYPDIGDPDREFIYARNVPISDEEVDDAVTAYNKVATNQGTEEFNTLGVSMRPTTPPMERAKKQVEGLVEQGFEVTTALRDEIYEKLTRDSGLIAALQEYCRNGDDVPNAHANELLKMVDRLKALFAEEMAKSSRQLQDLSDNFDDYKKSKGEQVEMLEEKFSESETKLAEAKDKLESKQGELDKIQQQGGMDSTKQANGLSQSEDKVARLLKEKAMLQSKIVMYEAGKTRKEVESVAGDEFRVSDEHTADLIAAEDRAKTADRDRQAGNHFHQEFYEVMKEKVKSWEAKATTADDESNQYGAMSSDAVQLLHEVARDLDGMVLEFQKGWPPAYEAFNGGQIQQDSVTKDALERSSKGLKEKYEENQQDIRKLARQETELMERLEDVNRLIKEKEEKTQELNKSIKKLEEAEEQLQSLRAKANAGRPASSPPEDLKKLREDLNNHKGWLVESHDENILLQNANEALTGQVKELERRKEELEKQHKENQNEIKKLQTERIHLIEENTGLRRERDDLRADIKKVGGEKEELEKEKKQLESERATNQTELKRLQNEKDKLEKFRQDDSQRLDECIEAEQKKTGNLQVDAKKLDDLRKEVTQLESQHATDQGNLEKARADNRGLTKERDDLKQSLEKKLEEAKCLWQEKKQMQVDCKEQKQRLQRNIDNLQKSHDAKEQEVEELRQQGESNWLSADALIRAAARAVRTAGRPDDDQTPTLGGGEMSLMDRINYLNLSVFLRTRNYVELALREGCNRLANMLIHDANKWAEQCREDLSKMNPSVNNQVRASMYVLNGLKRVMVAKDMNEINKGAREFKYGQKLLTREDADRATFGQLIDLAGSLVEWLDRLNISHGNPEMRRGLQADKVSWRKNMEFVVRRRAKLQSGLRNDPNLKASVLRRTGLHSPLTPERWDDDVGLEEDLGDDEAVSRRRGSEYGK</sequence>
<dbReference type="PANTHER" id="PTHR23159:SF31">
    <property type="entry name" value="CENTROSOME-ASSOCIATED PROTEIN CEP250 ISOFORM X1"/>
    <property type="match status" value="1"/>
</dbReference>
<feature type="region of interest" description="Disordered" evidence="1">
    <location>
        <begin position="653"/>
        <end position="679"/>
    </location>
</feature>
<feature type="compositionally biased region" description="Basic and acidic residues" evidence="1">
    <location>
        <begin position="228"/>
        <end position="239"/>
    </location>
</feature>
<feature type="region of interest" description="Disordered" evidence="1">
    <location>
        <begin position="576"/>
        <end position="617"/>
    </location>
</feature>
<feature type="compositionally biased region" description="Polar residues" evidence="1">
    <location>
        <begin position="240"/>
        <end position="257"/>
    </location>
</feature>
<evidence type="ECO:0000256" key="1">
    <source>
        <dbReference type="SAM" id="MobiDB-lite"/>
    </source>
</evidence>
<feature type="compositionally biased region" description="Acidic residues" evidence="1">
    <location>
        <begin position="23"/>
        <end position="32"/>
    </location>
</feature>
<dbReference type="EMBL" id="JAOQAV010000023">
    <property type="protein sequence ID" value="KAJ4185499.1"/>
    <property type="molecule type" value="Genomic_DNA"/>
</dbReference>
<reference evidence="2" key="1">
    <citation type="submission" date="2022-09" db="EMBL/GenBank/DDBJ databases">
        <title>Fusarium specimens isolated from Avocado Roots.</title>
        <authorList>
            <person name="Stajich J."/>
            <person name="Roper C."/>
            <person name="Heimlech-Rivalta G."/>
        </authorList>
    </citation>
    <scope>NUCLEOTIDE SEQUENCE</scope>
    <source>
        <strain evidence="2">A02</strain>
    </source>
</reference>
<name>A0A9W8V0Q3_9HYPO</name>
<feature type="compositionally biased region" description="Basic and acidic residues" evidence="1">
    <location>
        <begin position="33"/>
        <end position="47"/>
    </location>
</feature>
<keyword evidence="3" id="KW-1185">Reference proteome</keyword>
<protein>
    <submittedName>
        <fullName evidence="2">Uncharacterized protein</fullName>
    </submittedName>
</protein>
<evidence type="ECO:0000313" key="2">
    <source>
        <dbReference type="EMBL" id="KAJ4185499.1"/>
    </source>
</evidence>
<gene>
    <name evidence="2" type="ORF">NW755_008492</name>
</gene>
<feature type="region of interest" description="Disordered" evidence="1">
    <location>
        <begin position="228"/>
        <end position="258"/>
    </location>
</feature>
<accession>A0A9W8V0Q3</accession>
<proteinExistence type="predicted"/>
<organism evidence="2 3">
    <name type="scientific">Fusarium falciforme</name>
    <dbReference type="NCBI Taxonomy" id="195108"/>
    <lineage>
        <taxon>Eukaryota</taxon>
        <taxon>Fungi</taxon>
        <taxon>Dikarya</taxon>
        <taxon>Ascomycota</taxon>
        <taxon>Pezizomycotina</taxon>
        <taxon>Sordariomycetes</taxon>
        <taxon>Hypocreomycetidae</taxon>
        <taxon>Hypocreales</taxon>
        <taxon>Nectriaceae</taxon>
        <taxon>Fusarium</taxon>
        <taxon>Fusarium solani species complex</taxon>
    </lineage>
</organism>
<dbReference type="AlphaFoldDB" id="A0A9W8V0Q3"/>
<comment type="caution">
    <text evidence="2">The sequence shown here is derived from an EMBL/GenBank/DDBJ whole genome shotgun (WGS) entry which is preliminary data.</text>
</comment>
<feature type="compositionally biased region" description="Polar residues" evidence="1">
    <location>
        <begin position="653"/>
        <end position="662"/>
    </location>
</feature>